<dbReference type="Proteomes" id="UP001165089">
    <property type="component" value="Unassembled WGS sequence"/>
</dbReference>
<dbReference type="CDD" id="cd13844">
    <property type="entry name" value="CuRO_1_BOD_CotA_like"/>
    <property type="match status" value="1"/>
</dbReference>
<accession>A0ABQ5Q4D6</accession>
<dbReference type="InterPro" id="IPR045087">
    <property type="entry name" value="Cu-oxidase_fam"/>
</dbReference>
<evidence type="ECO:0000313" key="3">
    <source>
        <dbReference type="EMBL" id="GLH69276.1"/>
    </source>
</evidence>
<dbReference type="InterPro" id="IPR011706">
    <property type="entry name" value="Cu-oxidase_C"/>
</dbReference>
<feature type="region of interest" description="Disordered" evidence="1">
    <location>
        <begin position="63"/>
        <end position="85"/>
    </location>
</feature>
<dbReference type="InterPro" id="IPR008969">
    <property type="entry name" value="CarboxyPept-like_regulatory"/>
</dbReference>
<dbReference type="Pfam" id="PF07731">
    <property type="entry name" value="Cu-oxidase_2"/>
    <property type="match status" value="1"/>
</dbReference>
<evidence type="ECO:0000259" key="2">
    <source>
        <dbReference type="Pfam" id="PF07731"/>
    </source>
</evidence>
<dbReference type="RefSeq" id="WP_285723192.1">
    <property type="nucleotide sequence ID" value="NZ_BSDD01000001.1"/>
</dbReference>
<name>A0ABQ5Q4D6_9BACT</name>
<protein>
    <recommendedName>
        <fullName evidence="2">Plastocyanin-like domain-containing protein</fullName>
    </recommendedName>
</protein>
<organism evidence="3 4">
    <name type="scientific">Geothrix rubra</name>
    <dbReference type="NCBI Taxonomy" id="2927977"/>
    <lineage>
        <taxon>Bacteria</taxon>
        <taxon>Pseudomonadati</taxon>
        <taxon>Acidobacteriota</taxon>
        <taxon>Holophagae</taxon>
        <taxon>Holophagales</taxon>
        <taxon>Holophagaceae</taxon>
        <taxon>Geothrix</taxon>
    </lineage>
</organism>
<dbReference type="InterPro" id="IPR008972">
    <property type="entry name" value="Cupredoxin"/>
</dbReference>
<evidence type="ECO:0000313" key="4">
    <source>
        <dbReference type="Proteomes" id="UP001165089"/>
    </source>
</evidence>
<dbReference type="SUPFAM" id="SSF49464">
    <property type="entry name" value="Carboxypeptidase regulatory domain-like"/>
    <property type="match status" value="4"/>
</dbReference>
<sequence length="1749" mass="183127">MTKTNRILTLLAAVLFWLVPGLRAQMPEGKTKTARPTPGGDKTAIVDRATRRHTLAAARKAAAERAKAARQASGGHLQALAPGNPLAPAYPPPAAPGVMNPLGTPDYMSGLVPNWTNTPILQKFVHTLPGLGPDNKNDLGNYIPVAVPDRITFPGSDYYDIGVVEYTQQLHRDMPATRLRGYKDLSPSADGAAHYLGPVIFAKKDRPVRVKFENLLPTGTAGKLFLPVDTTAMGAGLGPNGGTEMYPQNRALLHLHGGANPWISDGTPHQWITPAGEPTSYQKGASFQNVPDMVGPGKLIPNPTLDDGLGTYYYTNQQSSRMMWYHDHSFGLTRVNVYAGEASGYFLSDPVEDALIDAGTLPGSGMGVYRYGIPLIIQDKTFVPDATKLAATDPTWDPANYGGEGSLWFPHVYMPNQNPADISGANGMGRWDYGPWFWPPVTAAAGLVNGPLPGLNPGDPEIPGTPNPSMVPEAFMDTPLVNGCPYPKVTLEPKAYRFRILNAANDRMFNLQLYYVDPAHPTEVKMVPSVPHPGDPTWPATWPTDGRDGGVPDPTTVGPNFIQIGTDSGFLPTPVEIPNQPVGYNYNRRDIVVLNVQDKGLFLGPAERADVIVDFSQVPAGSKLILYNDAPAPVPAFDTRYDYYTGDPDQTDTGGAPTTLEGYGPNTRTLMLIEVAGTPAAPFDKAALTAAFASTATTTGAYQAEQELPIVPQAAYNTAFNRTFTDTWSTIQANYLNYTDPQTGNPVQVQMGSKAIQELFELEYGRMNATLGVELPFTNFNIQTTIPLGYIDPATEHLQDGQFQVWKITHNGVDTHPVHFHLFDVQLINRVGWDGAVRFPDPNEVGWKETVRMNPLEDCIVALRPKAFALPFSIPHSVRPLDPTRPVGANITLVNPVDGNPITVKNDATDFGWEYVWHCHILGHEENDFMRAMILNVPDITFSGTVTSGGLPLPGVTLTFSGGGSTTTDANGKYTFTHTSHWIGTITASLLGYTFAPASYSYSNVATDQPNQDFVGTASPMVSGTVVTSDVPPVLLAGVTLNLDNGGGSAVTDATGAYQVNVPSGWSGSVTPVPVPGYILAPTAYPFTNVTTPQTANFVATPAVAISGTILAGGQPLPGVTLAFGNGGGTATTNANGAYTITLPSGWSGTAVPTLAGYVFNPGSLSYTNVTANQTAQNYTATPVAVVSGTVTANGTPLAGVTLTFSNGGGTTTTGATGTYRMTLNAGWSGTATPSLAGYVFAPLARTYSNLTVDQAAQDYVGSAVVTISGTVANGASPLAGVTLAFSTGQTATTDAGGTYSLTLPSPWTGTVTPTLAGYAFTPASRSYTGVTADQVAQNYAASPIVVISGTVSNGAGGLAGVTMTFTGGQTATTDASGTYAMTLPAPWTGTVTPSLAGYVFTPASRSYTAAVANQAAQNFAATPVVVVSGQVLLGTTGLSGVTLAFSTGQTATTDANGTYTMTLPSPWTGTVTPSKAGYFLTPAATAYTGITTDQPNQNYTAVNAITVYGLVTVNTVPATPLAGVTVTFSNGGGVATTDANGLYTHYVPSGWSGTVTPALAGWAFTPGSRTFTSLTTNPPGQNFSARPVVVVSGQVTSAGTPLAGVRVSFSNVGSVTTDANGNYQMTLNSGWTGTVTPTMRGRIFAPTSLSLANVTTNVPNQNFTTVQSISGRVRNLVNGQWVGTPGIALTLSNGTAAVTDANGRYTILAPSGWSGTLTPTGGTWVFTPATLTYSNLLTNPTGQNFTAQ</sequence>
<reference evidence="3 4" key="1">
    <citation type="journal article" date="2023" name="Antonie Van Leeuwenhoek">
        <title>Mesoterricola silvestris gen. nov., sp. nov., Mesoterricola sediminis sp. nov., Geothrix oryzae sp. nov., Geothrix edaphica sp. nov., Geothrix rubra sp. nov., and Geothrix limicola sp. nov., six novel members of Acidobacteriota isolated from soils.</title>
        <authorList>
            <person name="Itoh H."/>
            <person name="Sugisawa Y."/>
            <person name="Mise K."/>
            <person name="Xu Z."/>
            <person name="Kuniyasu M."/>
            <person name="Ushijima N."/>
            <person name="Kawano K."/>
            <person name="Kobayashi E."/>
            <person name="Shiratori Y."/>
            <person name="Masuda Y."/>
            <person name="Senoo K."/>
        </authorList>
    </citation>
    <scope>NUCLEOTIDE SEQUENCE [LARGE SCALE GENOMIC DNA]</scope>
    <source>
        <strain evidence="3 4">Red803</strain>
    </source>
</reference>
<keyword evidence="4" id="KW-1185">Reference proteome</keyword>
<dbReference type="PANTHER" id="PTHR48267:SF1">
    <property type="entry name" value="BILIRUBIN OXIDASE"/>
    <property type="match status" value="1"/>
</dbReference>
<dbReference type="PANTHER" id="PTHR48267">
    <property type="entry name" value="CUPREDOXIN SUPERFAMILY PROTEIN"/>
    <property type="match status" value="1"/>
</dbReference>
<dbReference type="SUPFAM" id="SSF49503">
    <property type="entry name" value="Cupredoxins"/>
    <property type="match status" value="3"/>
</dbReference>
<gene>
    <name evidence="3" type="ORF">GETHPA_08090</name>
</gene>
<dbReference type="Gene3D" id="2.60.40.420">
    <property type="entry name" value="Cupredoxins - blue copper proteins"/>
    <property type="match status" value="3"/>
</dbReference>
<feature type="domain" description="Plastocyanin-like" evidence="2">
    <location>
        <begin position="793"/>
        <end position="934"/>
    </location>
</feature>
<dbReference type="Gene3D" id="2.60.40.1120">
    <property type="entry name" value="Carboxypeptidase-like, regulatory domain"/>
    <property type="match status" value="1"/>
</dbReference>
<evidence type="ECO:0000256" key="1">
    <source>
        <dbReference type="SAM" id="MobiDB-lite"/>
    </source>
</evidence>
<proteinExistence type="predicted"/>
<comment type="caution">
    <text evidence="3">The sequence shown here is derived from an EMBL/GenBank/DDBJ whole genome shotgun (WGS) entry which is preliminary data.</text>
</comment>
<dbReference type="EMBL" id="BSDD01000001">
    <property type="protein sequence ID" value="GLH69276.1"/>
    <property type="molecule type" value="Genomic_DNA"/>
</dbReference>